<evidence type="ECO:0000256" key="5">
    <source>
        <dbReference type="ARBA" id="ARBA00022777"/>
    </source>
</evidence>
<dbReference type="OMA" id="RWFQNIS"/>
<dbReference type="InterPro" id="IPR011009">
    <property type="entry name" value="Kinase-like_dom_sf"/>
</dbReference>
<evidence type="ECO:0000259" key="11">
    <source>
        <dbReference type="PROSITE" id="PS50011"/>
    </source>
</evidence>
<comment type="catalytic activity">
    <reaction evidence="7">
        <text>L-threonyl-[protein] + ATP = O-phospho-L-threonyl-[protein] + ADP + H(+)</text>
        <dbReference type="Rhea" id="RHEA:46608"/>
        <dbReference type="Rhea" id="RHEA-COMP:11060"/>
        <dbReference type="Rhea" id="RHEA-COMP:11605"/>
        <dbReference type="ChEBI" id="CHEBI:15378"/>
        <dbReference type="ChEBI" id="CHEBI:30013"/>
        <dbReference type="ChEBI" id="CHEBI:30616"/>
        <dbReference type="ChEBI" id="CHEBI:61977"/>
        <dbReference type="ChEBI" id="CHEBI:456216"/>
        <dbReference type="EC" id="2.7.11.25"/>
    </reaction>
</comment>
<feature type="binding site" evidence="9">
    <location>
        <position position="407"/>
    </location>
    <ligand>
        <name>ATP</name>
        <dbReference type="ChEBI" id="CHEBI:30616"/>
    </ligand>
</feature>
<feature type="region of interest" description="Disordered" evidence="10">
    <location>
        <begin position="59"/>
        <end position="116"/>
    </location>
</feature>
<reference evidence="12" key="1">
    <citation type="submission" date="2021-01" db="UniProtKB">
        <authorList>
            <consortium name="EnsemblPlants"/>
        </authorList>
    </citation>
    <scope>IDENTIFICATION</scope>
</reference>
<protein>
    <recommendedName>
        <fullName evidence="2">mitogen-activated protein kinase kinase kinase</fullName>
        <ecNumber evidence="2">2.7.11.25</ecNumber>
    </recommendedName>
</protein>
<dbReference type="Proteomes" id="UP000594263">
    <property type="component" value="Unplaced"/>
</dbReference>
<evidence type="ECO:0000313" key="13">
    <source>
        <dbReference type="Proteomes" id="UP000594263"/>
    </source>
</evidence>
<accession>A0A7N0UC40</accession>
<proteinExistence type="inferred from homology"/>
<evidence type="ECO:0000256" key="4">
    <source>
        <dbReference type="ARBA" id="ARBA00022741"/>
    </source>
</evidence>
<dbReference type="EnsemblPlants" id="Kaladp0060s0151.1.v1.1">
    <property type="protein sequence ID" value="Kaladp0060s0151.1.v1.1"/>
    <property type="gene ID" value="Kaladp0060s0151.v1.1"/>
</dbReference>
<dbReference type="Pfam" id="PF00069">
    <property type="entry name" value="Pkinase"/>
    <property type="match status" value="1"/>
</dbReference>
<sequence length="711" mass="77491">MPWWSPAVILSSSLPDDTATTTATDNNDNCSDGQGQSDLSARRLERQRKLRHLREADIAGLDRLVAVSAPDSGSPDPDMPRLSPFDHFHNSNNNNASSPPGSNSNSRSSSVQPQPLPLPELSALLRRDGYAASSRLPSPKEPPNRFAESGRYADFKIGGLNQSTSHRMERNTKRPSRKAPQNLKFVDVESNKFSLPCRSAPSSPYASPCLSPQRRSTGEMFTSYYTSTAPQKNQIWSAPEMPFSDGYTGFPSPASPEQSKCSPDSCLTRGSYNHHCSNTRSTQHDPRNSSRAASPLTKKATGDASTSPQSSSYTNVHPLPLPPGASSPSSTGAPLPAPSSILPTPSAPLPAPLAVLPASAPPVPQVPIRPEFSSANNWQKGKLIGRGTFGSVYVATNLQTGALCAMKEVELIHDDPKSAECMKQLEQEIKLLSRLKHPNIVQYYGSQIVDDKLYIFLEYVHPGAISKYIRDHCGAINEAVVRNFTRHILSGLSYLHSKKTVHRDIKGANLLVDSAGVVKLADFGMAKHLTGEAANLSLKGSPYWMAPELMQSVMQKDMKPDLACAVDIWSLGCTIIEMLNGKPPWSEYEGAAAMFKVMRESPRIPDTLSHEGKEFLQCCFRRNPADRPTANALLEHPFLRNSHQDVQSCTNGLNGMKIKDRGFSSEGASIYNHDRLLGVSSRAQTKPLKPPESFMSSSFYPVRLATSSALT</sequence>
<comment type="similarity">
    <text evidence="1">Belongs to the protein kinase superfamily. STE Ser/Thr protein kinase family. MAP kinase kinase kinase subfamily.</text>
</comment>
<dbReference type="GO" id="GO:0005524">
    <property type="term" value="F:ATP binding"/>
    <property type="evidence" value="ECO:0007669"/>
    <property type="project" value="UniProtKB-UniRule"/>
</dbReference>
<evidence type="ECO:0000256" key="8">
    <source>
        <dbReference type="ARBA" id="ARBA00048329"/>
    </source>
</evidence>
<feature type="region of interest" description="Disordered" evidence="10">
    <location>
        <begin position="12"/>
        <end position="41"/>
    </location>
</feature>
<comment type="catalytic activity">
    <reaction evidence="8">
        <text>L-seryl-[protein] + ATP = O-phospho-L-seryl-[protein] + ADP + H(+)</text>
        <dbReference type="Rhea" id="RHEA:17989"/>
        <dbReference type="Rhea" id="RHEA-COMP:9863"/>
        <dbReference type="Rhea" id="RHEA-COMP:11604"/>
        <dbReference type="ChEBI" id="CHEBI:15378"/>
        <dbReference type="ChEBI" id="CHEBI:29999"/>
        <dbReference type="ChEBI" id="CHEBI:30616"/>
        <dbReference type="ChEBI" id="CHEBI:83421"/>
        <dbReference type="ChEBI" id="CHEBI:456216"/>
        <dbReference type="EC" id="2.7.11.25"/>
    </reaction>
</comment>
<feature type="compositionally biased region" description="Low complexity" evidence="10">
    <location>
        <begin position="90"/>
        <end position="116"/>
    </location>
</feature>
<evidence type="ECO:0000256" key="10">
    <source>
        <dbReference type="SAM" id="MobiDB-lite"/>
    </source>
</evidence>
<dbReference type="PROSITE" id="PS00107">
    <property type="entry name" value="PROTEIN_KINASE_ATP"/>
    <property type="match status" value="1"/>
</dbReference>
<dbReference type="AlphaFoldDB" id="A0A7N0UC40"/>
<dbReference type="SUPFAM" id="SSF56112">
    <property type="entry name" value="Protein kinase-like (PK-like)"/>
    <property type="match status" value="1"/>
</dbReference>
<evidence type="ECO:0000256" key="3">
    <source>
        <dbReference type="ARBA" id="ARBA00022679"/>
    </source>
</evidence>
<dbReference type="Gramene" id="Kaladp0060s0151.1.v1.1">
    <property type="protein sequence ID" value="Kaladp0060s0151.1.v1.1"/>
    <property type="gene ID" value="Kaladp0060s0151.v1.1"/>
</dbReference>
<dbReference type="FunFam" id="1.10.510.10:FF:000357">
    <property type="entry name" value="Mitogen-activated protein kinase kinase kinase 5"/>
    <property type="match status" value="1"/>
</dbReference>
<dbReference type="GO" id="GO:0004709">
    <property type="term" value="F:MAP kinase kinase kinase activity"/>
    <property type="evidence" value="ECO:0007669"/>
    <property type="project" value="UniProtKB-EC"/>
</dbReference>
<feature type="region of interest" description="Disordered" evidence="10">
    <location>
        <begin position="162"/>
        <end position="181"/>
    </location>
</feature>
<keyword evidence="3" id="KW-0808">Transferase</keyword>
<dbReference type="EC" id="2.7.11.25" evidence="2"/>
<feature type="compositionally biased region" description="Polar residues" evidence="10">
    <location>
        <begin position="303"/>
        <end position="315"/>
    </location>
</feature>
<evidence type="ECO:0000256" key="2">
    <source>
        <dbReference type="ARBA" id="ARBA00012406"/>
    </source>
</evidence>
<feature type="compositionally biased region" description="Low complexity" evidence="10">
    <location>
        <begin position="16"/>
        <end position="29"/>
    </location>
</feature>
<evidence type="ECO:0000256" key="6">
    <source>
        <dbReference type="ARBA" id="ARBA00022840"/>
    </source>
</evidence>
<keyword evidence="4 9" id="KW-0547">Nucleotide-binding</keyword>
<dbReference type="PROSITE" id="PS50011">
    <property type="entry name" value="PROTEIN_KINASE_DOM"/>
    <property type="match status" value="1"/>
</dbReference>
<evidence type="ECO:0000313" key="12">
    <source>
        <dbReference type="EnsemblPlants" id="Kaladp0060s0151.1.v1.1"/>
    </source>
</evidence>
<dbReference type="Gene3D" id="1.10.510.10">
    <property type="entry name" value="Transferase(Phosphotransferase) domain 1"/>
    <property type="match status" value="1"/>
</dbReference>
<dbReference type="InterPro" id="IPR050538">
    <property type="entry name" value="MAP_kinase_kinase_kinase"/>
</dbReference>
<organism evidence="12 13">
    <name type="scientific">Kalanchoe fedtschenkoi</name>
    <name type="common">Lavender scallops</name>
    <name type="synonym">South American air plant</name>
    <dbReference type="NCBI Taxonomy" id="63787"/>
    <lineage>
        <taxon>Eukaryota</taxon>
        <taxon>Viridiplantae</taxon>
        <taxon>Streptophyta</taxon>
        <taxon>Embryophyta</taxon>
        <taxon>Tracheophyta</taxon>
        <taxon>Spermatophyta</taxon>
        <taxon>Magnoliopsida</taxon>
        <taxon>eudicotyledons</taxon>
        <taxon>Gunneridae</taxon>
        <taxon>Pentapetalae</taxon>
        <taxon>Saxifragales</taxon>
        <taxon>Crassulaceae</taxon>
        <taxon>Kalanchoe</taxon>
    </lineage>
</organism>
<dbReference type="InterPro" id="IPR000719">
    <property type="entry name" value="Prot_kinase_dom"/>
</dbReference>
<feature type="region of interest" description="Disordered" evidence="10">
    <location>
        <begin position="276"/>
        <end position="343"/>
    </location>
</feature>
<dbReference type="GO" id="GO:0005737">
    <property type="term" value="C:cytoplasm"/>
    <property type="evidence" value="ECO:0007669"/>
    <property type="project" value="TreeGrafter"/>
</dbReference>
<dbReference type="PANTHER" id="PTHR48016">
    <property type="entry name" value="MAP KINASE KINASE KINASE SSK2-RELATED-RELATED"/>
    <property type="match status" value="1"/>
</dbReference>
<name>A0A7N0UC40_KALFE</name>
<keyword evidence="13" id="KW-1185">Reference proteome</keyword>
<keyword evidence="5" id="KW-0418">Kinase</keyword>
<dbReference type="InterPro" id="IPR017441">
    <property type="entry name" value="Protein_kinase_ATP_BS"/>
</dbReference>
<evidence type="ECO:0000256" key="9">
    <source>
        <dbReference type="PROSITE-ProRule" id="PRU10141"/>
    </source>
</evidence>
<dbReference type="SMART" id="SM00220">
    <property type="entry name" value="S_TKc"/>
    <property type="match status" value="1"/>
</dbReference>
<feature type="compositionally biased region" description="Polar residues" evidence="10">
    <location>
        <begin position="30"/>
        <end position="39"/>
    </location>
</feature>
<feature type="compositionally biased region" description="Low complexity" evidence="10">
    <location>
        <begin position="326"/>
        <end position="343"/>
    </location>
</feature>
<evidence type="ECO:0000256" key="1">
    <source>
        <dbReference type="ARBA" id="ARBA00006529"/>
    </source>
</evidence>
<feature type="domain" description="Protein kinase" evidence="11">
    <location>
        <begin position="378"/>
        <end position="639"/>
    </location>
</feature>
<dbReference type="PANTHER" id="PTHR48016:SF5">
    <property type="entry name" value="MITOGEN-ACTIVATED PROTEIN KINASE KINASE KINASE 5"/>
    <property type="match status" value="1"/>
</dbReference>
<evidence type="ECO:0000256" key="7">
    <source>
        <dbReference type="ARBA" id="ARBA00047559"/>
    </source>
</evidence>
<keyword evidence="6 9" id="KW-0067">ATP-binding</keyword>